<accession>A0A5E4N3S2</accession>
<keyword evidence="2" id="KW-1185">Reference proteome</keyword>
<organism evidence="1 2">
    <name type="scientific">Cinara cedri</name>
    <dbReference type="NCBI Taxonomy" id="506608"/>
    <lineage>
        <taxon>Eukaryota</taxon>
        <taxon>Metazoa</taxon>
        <taxon>Ecdysozoa</taxon>
        <taxon>Arthropoda</taxon>
        <taxon>Hexapoda</taxon>
        <taxon>Insecta</taxon>
        <taxon>Pterygota</taxon>
        <taxon>Neoptera</taxon>
        <taxon>Paraneoptera</taxon>
        <taxon>Hemiptera</taxon>
        <taxon>Sternorrhyncha</taxon>
        <taxon>Aphidomorpha</taxon>
        <taxon>Aphidoidea</taxon>
        <taxon>Aphididae</taxon>
        <taxon>Lachninae</taxon>
        <taxon>Cinara</taxon>
    </lineage>
</organism>
<name>A0A5E4N3S2_9HEMI</name>
<sequence>MINDLGITLDQELQFHDHIDKSCCKALKTLRFIKRVSLEFNFISPLKALFCALIRSILEYDVVIRDPSSASSVNHLERIQRKFLSFAAMVLHNDHLPHEYNLVIKRLGLKILADRQISANNVFLRNLKNGSTDCSVLLSLILKSLASSPSNLPVFHSFLHHELLS</sequence>
<gene>
    <name evidence="1" type="ORF">CINCED_3A011718</name>
</gene>
<evidence type="ECO:0000313" key="2">
    <source>
        <dbReference type="Proteomes" id="UP000325440"/>
    </source>
</evidence>
<dbReference type="Proteomes" id="UP000325440">
    <property type="component" value="Unassembled WGS sequence"/>
</dbReference>
<dbReference type="EMBL" id="CABPRJ010001443">
    <property type="protein sequence ID" value="VVC37203.1"/>
    <property type="molecule type" value="Genomic_DNA"/>
</dbReference>
<proteinExistence type="predicted"/>
<protein>
    <submittedName>
        <fullName evidence="1">Uncharacterized protein</fullName>
    </submittedName>
</protein>
<dbReference type="OrthoDB" id="6584579at2759"/>
<dbReference type="AlphaFoldDB" id="A0A5E4N3S2"/>
<evidence type="ECO:0000313" key="1">
    <source>
        <dbReference type="EMBL" id="VVC37203.1"/>
    </source>
</evidence>
<reference evidence="1 2" key="1">
    <citation type="submission" date="2019-08" db="EMBL/GenBank/DDBJ databases">
        <authorList>
            <person name="Alioto T."/>
            <person name="Alioto T."/>
            <person name="Gomez Garrido J."/>
        </authorList>
    </citation>
    <scope>NUCLEOTIDE SEQUENCE [LARGE SCALE GENOMIC DNA]</scope>
</reference>